<dbReference type="EMBL" id="UYSU01037194">
    <property type="protein sequence ID" value="VDL98726.1"/>
    <property type="molecule type" value="Genomic_DNA"/>
</dbReference>
<dbReference type="WBParaSite" id="SSLN_0001280201-mRNA-1">
    <property type="protein sequence ID" value="SSLN_0001280201-mRNA-1"/>
    <property type="gene ID" value="SSLN_0001280201"/>
</dbReference>
<evidence type="ECO:0000313" key="1">
    <source>
        <dbReference type="EMBL" id="VDL98726.1"/>
    </source>
</evidence>
<reference evidence="1 2" key="2">
    <citation type="submission" date="2018-11" db="EMBL/GenBank/DDBJ databases">
        <authorList>
            <consortium name="Pathogen Informatics"/>
        </authorList>
    </citation>
    <scope>NUCLEOTIDE SEQUENCE [LARGE SCALE GENOMIC DNA]</scope>
    <source>
        <strain evidence="1 2">NST_G2</strain>
    </source>
</reference>
<dbReference type="AlphaFoldDB" id="A0A183T793"/>
<protein>
    <submittedName>
        <fullName evidence="3">Glutaredoxin</fullName>
    </submittedName>
</protein>
<dbReference type="Proteomes" id="UP000275846">
    <property type="component" value="Unassembled WGS sequence"/>
</dbReference>
<keyword evidence="2" id="KW-1185">Reference proteome</keyword>
<organism evidence="3">
    <name type="scientific">Schistocephalus solidus</name>
    <name type="common">Tapeworm</name>
    <dbReference type="NCBI Taxonomy" id="70667"/>
    <lineage>
        <taxon>Eukaryota</taxon>
        <taxon>Metazoa</taxon>
        <taxon>Spiralia</taxon>
        <taxon>Lophotrochozoa</taxon>
        <taxon>Platyhelminthes</taxon>
        <taxon>Cestoda</taxon>
        <taxon>Eucestoda</taxon>
        <taxon>Diphyllobothriidea</taxon>
        <taxon>Diphyllobothriidae</taxon>
        <taxon>Schistocephalus</taxon>
    </lineage>
</organism>
<gene>
    <name evidence="1" type="ORF">SSLN_LOCUS12341</name>
</gene>
<dbReference type="OrthoDB" id="6316315at2759"/>
<sequence>MSLRVLVDKEVKNDATRTLKKSLKQLQINPVIYEDVFQDRPAWRRSVMTGAAIYVANQIVAAKAKRVARKSQASQINNADAQALLACPRCRRTFRA</sequence>
<evidence type="ECO:0000313" key="3">
    <source>
        <dbReference type="WBParaSite" id="SSLN_0001280201-mRNA-1"/>
    </source>
</evidence>
<reference evidence="3" key="1">
    <citation type="submission" date="2016-06" db="UniProtKB">
        <authorList>
            <consortium name="WormBaseParasite"/>
        </authorList>
    </citation>
    <scope>IDENTIFICATION</scope>
</reference>
<accession>A0A183T793</accession>
<proteinExistence type="predicted"/>
<name>A0A183T793_SCHSO</name>
<evidence type="ECO:0000313" key="2">
    <source>
        <dbReference type="Proteomes" id="UP000275846"/>
    </source>
</evidence>